<feature type="transmembrane region" description="Helical" evidence="1">
    <location>
        <begin position="97"/>
        <end position="122"/>
    </location>
</feature>
<dbReference type="Proteomes" id="UP000254425">
    <property type="component" value="Chromosome"/>
</dbReference>
<dbReference type="EMBL" id="CP031320">
    <property type="protein sequence ID" value="AXK32125.1"/>
    <property type="molecule type" value="Genomic_DNA"/>
</dbReference>
<reference evidence="4 5" key="1">
    <citation type="submission" date="2018-07" db="EMBL/GenBank/DDBJ databases">
        <title>Draft genome of the type strain Streptomyces armeniacus ATCC 15676.</title>
        <authorList>
            <person name="Labana P."/>
            <person name="Gosse J.T."/>
            <person name="Boddy C.N."/>
        </authorList>
    </citation>
    <scope>NUCLEOTIDE SEQUENCE [LARGE SCALE GENOMIC DNA]</scope>
    <source>
        <strain evidence="4 5">ATCC 15676</strain>
    </source>
</reference>
<keyword evidence="1" id="KW-0472">Membrane</keyword>
<evidence type="ECO:0000256" key="1">
    <source>
        <dbReference type="SAM" id="Phobius"/>
    </source>
</evidence>
<gene>
    <name evidence="4" type="ORF">DVA86_05100</name>
</gene>
<dbReference type="AlphaFoldDB" id="A0A345XKF9"/>
<dbReference type="Pfam" id="PF08044">
    <property type="entry name" value="DUF1707"/>
    <property type="match status" value="1"/>
</dbReference>
<sequence length="162" mass="16737">MLASNSDRERAVDVLRAAFAEGRLTKEEHDQRTGRAVAARSIEELQQLTADLPHGPGGAAPTPALPAAFHGRGQYGPPMYPGPVYPPLMPARPTNSAAIGALVCGLVTPITLGISGLPAIILGHKARSEIRRTGERGDGSAVAGLALGWLALGILLLVLIAS</sequence>
<dbReference type="Pfam" id="PF13828">
    <property type="entry name" value="DUF4190"/>
    <property type="match status" value="1"/>
</dbReference>
<dbReference type="InterPro" id="IPR012551">
    <property type="entry name" value="DUF1707_SHOCT-like"/>
</dbReference>
<dbReference type="RefSeq" id="WP_208876133.1">
    <property type="nucleotide sequence ID" value="NZ_CP031320.1"/>
</dbReference>
<proteinExistence type="predicted"/>
<name>A0A345XKF9_9ACTN</name>
<dbReference type="PANTHER" id="PTHR40763">
    <property type="entry name" value="MEMBRANE PROTEIN-RELATED"/>
    <property type="match status" value="1"/>
</dbReference>
<feature type="domain" description="DUF1707" evidence="2">
    <location>
        <begin position="1"/>
        <end position="53"/>
    </location>
</feature>
<keyword evidence="1" id="KW-0812">Transmembrane</keyword>
<protein>
    <submittedName>
        <fullName evidence="4">DUF1707 and DUF4190 domain-containing protein</fullName>
    </submittedName>
</protein>
<evidence type="ECO:0000259" key="2">
    <source>
        <dbReference type="Pfam" id="PF08044"/>
    </source>
</evidence>
<evidence type="ECO:0000313" key="4">
    <source>
        <dbReference type="EMBL" id="AXK32125.1"/>
    </source>
</evidence>
<feature type="domain" description="DUF4190" evidence="3">
    <location>
        <begin position="98"/>
        <end position="157"/>
    </location>
</feature>
<evidence type="ECO:0000259" key="3">
    <source>
        <dbReference type="Pfam" id="PF13828"/>
    </source>
</evidence>
<dbReference type="KEGG" id="sarm:DVA86_05100"/>
<dbReference type="PANTHER" id="PTHR40763:SF4">
    <property type="entry name" value="DUF1707 DOMAIN-CONTAINING PROTEIN"/>
    <property type="match status" value="1"/>
</dbReference>
<accession>A0A345XKF9</accession>
<feature type="transmembrane region" description="Helical" evidence="1">
    <location>
        <begin position="142"/>
        <end position="161"/>
    </location>
</feature>
<keyword evidence="5" id="KW-1185">Reference proteome</keyword>
<organism evidence="4 5">
    <name type="scientific">Streptomyces armeniacus</name>
    <dbReference type="NCBI Taxonomy" id="83291"/>
    <lineage>
        <taxon>Bacteria</taxon>
        <taxon>Bacillati</taxon>
        <taxon>Actinomycetota</taxon>
        <taxon>Actinomycetes</taxon>
        <taxon>Kitasatosporales</taxon>
        <taxon>Streptomycetaceae</taxon>
        <taxon>Streptomyces</taxon>
    </lineage>
</organism>
<dbReference type="InterPro" id="IPR025241">
    <property type="entry name" value="DUF4190"/>
</dbReference>
<keyword evidence="1" id="KW-1133">Transmembrane helix</keyword>
<evidence type="ECO:0000313" key="5">
    <source>
        <dbReference type="Proteomes" id="UP000254425"/>
    </source>
</evidence>